<dbReference type="STRING" id="70996.SE18_00190"/>
<dbReference type="AlphaFoldDB" id="A0A0N8GTG2"/>
<dbReference type="GO" id="GO:0005975">
    <property type="term" value="P:carbohydrate metabolic process"/>
    <property type="evidence" value="ECO:0007669"/>
    <property type="project" value="InterPro"/>
</dbReference>
<evidence type="ECO:0000256" key="1">
    <source>
        <dbReference type="ARBA" id="ARBA00008754"/>
    </source>
</evidence>
<reference evidence="4 5" key="1">
    <citation type="submission" date="2015-07" db="EMBL/GenBank/DDBJ databases">
        <title>Whole genome sequence of Herpetosiphon geysericola DSM 7119.</title>
        <authorList>
            <person name="Hemp J."/>
            <person name="Ward L.M."/>
            <person name="Pace L.A."/>
            <person name="Fischer W.W."/>
        </authorList>
    </citation>
    <scope>NUCLEOTIDE SEQUENCE [LARGE SCALE GENOMIC DNA]</scope>
    <source>
        <strain evidence="4 5">DSM 7119</strain>
    </source>
</reference>
<accession>A0A0N8GTG2</accession>
<name>A0A0N8GTG2_9CHLR</name>
<dbReference type="RefSeq" id="WP_054532396.1">
    <property type="nucleotide sequence ID" value="NZ_LGKP01000002.1"/>
</dbReference>
<comment type="caution">
    <text evidence="4">The sequence shown here is derived from an EMBL/GenBank/DDBJ whole genome shotgun (WGS) entry which is preliminary data.</text>
</comment>
<dbReference type="Gene3D" id="3.40.1400.10">
    <property type="entry name" value="Sugar-phosphate isomerase, RpiB/LacA/LacB"/>
    <property type="match status" value="1"/>
</dbReference>
<evidence type="ECO:0000256" key="3">
    <source>
        <dbReference type="PIRSR" id="PIRSR005384-1"/>
    </source>
</evidence>
<feature type="active site" description="Proton acceptor" evidence="3">
    <location>
        <position position="65"/>
    </location>
</feature>
<dbReference type="InterPro" id="IPR051812">
    <property type="entry name" value="SPI_LacAB/RpiB"/>
</dbReference>
<comment type="similarity">
    <text evidence="1">Belongs to the LacAB/RpiB family.</text>
</comment>
<feature type="active site" description="Proton donor" evidence="3">
    <location>
        <position position="98"/>
    </location>
</feature>
<proteinExistence type="inferred from homology"/>
<keyword evidence="2 4" id="KW-0413">Isomerase</keyword>
<keyword evidence="5" id="KW-1185">Reference proteome</keyword>
<dbReference type="PIRSF" id="PIRSF005384">
    <property type="entry name" value="RpiB_LacA_B"/>
    <property type="match status" value="1"/>
</dbReference>
<dbReference type="GO" id="GO:0016861">
    <property type="term" value="F:intramolecular oxidoreductase activity, interconverting aldoses and ketoses"/>
    <property type="evidence" value="ECO:0007669"/>
    <property type="project" value="UniProtKB-ARBA"/>
</dbReference>
<dbReference type="Proteomes" id="UP000050277">
    <property type="component" value="Unassembled WGS sequence"/>
</dbReference>
<dbReference type="PANTHER" id="PTHR43732">
    <property type="entry name" value="RIBOSE 5-PHOSPHATE ISOMERASE-RELATED"/>
    <property type="match status" value="1"/>
</dbReference>
<organism evidence="4 5">
    <name type="scientific">Herpetosiphon geysericola</name>
    <dbReference type="NCBI Taxonomy" id="70996"/>
    <lineage>
        <taxon>Bacteria</taxon>
        <taxon>Bacillati</taxon>
        <taxon>Chloroflexota</taxon>
        <taxon>Chloroflexia</taxon>
        <taxon>Herpetosiphonales</taxon>
        <taxon>Herpetosiphonaceae</taxon>
        <taxon>Herpetosiphon</taxon>
    </lineage>
</organism>
<dbReference type="InterPro" id="IPR003500">
    <property type="entry name" value="RpiB_LacA_LacB"/>
</dbReference>
<dbReference type="SUPFAM" id="SSF89623">
    <property type="entry name" value="Ribose/Galactose isomerase RpiB/AlsB"/>
    <property type="match status" value="1"/>
</dbReference>
<dbReference type="InterPro" id="IPR004785">
    <property type="entry name" value="RpiB"/>
</dbReference>
<dbReference type="NCBIfam" id="TIGR01120">
    <property type="entry name" value="rpiB"/>
    <property type="match status" value="1"/>
</dbReference>
<dbReference type="NCBIfam" id="TIGR00689">
    <property type="entry name" value="rpiB_lacA_lacB"/>
    <property type="match status" value="1"/>
</dbReference>
<evidence type="ECO:0000256" key="2">
    <source>
        <dbReference type="ARBA" id="ARBA00023235"/>
    </source>
</evidence>
<dbReference type="NCBIfam" id="NF004051">
    <property type="entry name" value="PRK05571.1"/>
    <property type="match status" value="1"/>
</dbReference>
<evidence type="ECO:0000313" key="4">
    <source>
        <dbReference type="EMBL" id="KPL92010.1"/>
    </source>
</evidence>
<protein>
    <submittedName>
        <fullName evidence="4">Ribose 5-phosphate isomerase</fullName>
    </submittedName>
</protein>
<dbReference type="Pfam" id="PF02502">
    <property type="entry name" value="LacAB_rpiB"/>
    <property type="match status" value="1"/>
</dbReference>
<dbReference type="EMBL" id="LGKP01000002">
    <property type="protein sequence ID" value="KPL92010.1"/>
    <property type="molecule type" value="Genomic_DNA"/>
</dbReference>
<dbReference type="OrthoDB" id="1778624at2"/>
<dbReference type="InterPro" id="IPR036569">
    <property type="entry name" value="RpiB_LacA_LacB_sf"/>
</dbReference>
<evidence type="ECO:0000313" key="5">
    <source>
        <dbReference type="Proteomes" id="UP000050277"/>
    </source>
</evidence>
<dbReference type="PATRIC" id="fig|70996.4.peg.2574"/>
<sequence length="147" mass="15420">MKIAVGTDHGGLILKQSVIEAVQRLGHEVLDFGTDSPASVDYPDFAAAVGNAVVSGQAERGIAICGSGVGVTVAANKIKGVRACLCHDTYSAHQGVEHDDLNVLCLGGRVIGPALADEIVQAFLSANFHNEARFTRRLDKVIALENQ</sequence>
<dbReference type="PANTHER" id="PTHR43732:SF1">
    <property type="entry name" value="RIBOSE 5-PHOSPHATE ISOMERASE"/>
    <property type="match status" value="1"/>
</dbReference>
<gene>
    <name evidence="4" type="ORF">SE18_00190</name>
</gene>